<reference evidence="3" key="1">
    <citation type="submission" date="2023-07" db="EMBL/GenBank/DDBJ databases">
        <authorList>
            <person name="Yue Y."/>
        </authorList>
    </citation>
    <scope>NUCLEOTIDE SEQUENCE [LARGE SCALE GENOMIC DNA]</scope>
    <source>
        <strain evidence="3">2Y89</strain>
    </source>
</reference>
<comment type="caution">
    <text evidence="2">The sequence shown here is derived from an EMBL/GenBank/DDBJ whole genome shotgun (WGS) entry which is preliminary data.</text>
</comment>
<dbReference type="InterPro" id="IPR011051">
    <property type="entry name" value="RmlC_Cupin_sf"/>
</dbReference>
<dbReference type="SUPFAM" id="SSF51182">
    <property type="entry name" value="RmlC-like cupins"/>
    <property type="match status" value="1"/>
</dbReference>
<organism evidence="2 3">
    <name type="scientific">Winogradskyella vincentii</name>
    <dbReference type="NCBI Taxonomy" id="2877122"/>
    <lineage>
        <taxon>Bacteria</taxon>
        <taxon>Pseudomonadati</taxon>
        <taxon>Bacteroidota</taxon>
        <taxon>Flavobacteriia</taxon>
        <taxon>Flavobacteriales</taxon>
        <taxon>Flavobacteriaceae</taxon>
        <taxon>Winogradskyella</taxon>
    </lineage>
</organism>
<dbReference type="PANTHER" id="PTHR36440:SF1">
    <property type="entry name" value="PUTATIVE (AFU_ORTHOLOGUE AFUA_8G07350)-RELATED"/>
    <property type="match status" value="1"/>
</dbReference>
<dbReference type="Proteomes" id="UP001198402">
    <property type="component" value="Unassembled WGS sequence"/>
</dbReference>
<dbReference type="InterPro" id="IPR014710">
    <property type="entry name" value="RmlC-like_jellyroll"/>
</dbReference>
<evidence type="ECO:0000313" key="3">
    <source>
        <dbReference type="Proteomes" id="UP001198402"/>
    </source>
</evidence>
<dbReference type="InterPro" id="IPR053146">
    <property type="entry name" value="QDO-like"/>
</dbReference>
<dbReference type="Gene3D" id="2.60.120.10">
    <property type="entry name" value="Jelly Rolls"/>
    <property type="match status" value="1"/>
</dbReference>
<proteinExistence type="predicted"/>
<accession>A0ABS7Y266</accession>
<dbReference type="PANTHER" id="PTHR36440">
    <property type="entry name" value="PUTATIVE (AFU_ORTHOLOGUE AFUA_8G07350)-RELATED"/>
    <property type="match status" value="1"/>
</dbReference>
<dbReference type="RefSeq" id="WP_224478296.1">
    <property type="nucleotide sequence ID" value="NZ_JAIUJS010000004.1"/>
</dbReference>
<keyword evidence="3" id="KW-1185">Reference proteome</keyword>
<gene>
    <name evidence="2" type="ORF">LBV24_08895</name>
</gene>
<dbReference type="InterPro" id="IPR013096">
    <property type="entry name" value="Cupin_2"/>
</dbReference>
<feature type="domain" description="Cupin type-2" evidence="1">
    <location>
        <begin position="77"/>
        <end position="140"/>
    </location>
</feature>
<name>A0ABS7Y266_9FLAO</name>
<evidence type="ECO:0000259" key="1">
    <source>
        <dbReference type="Pfam" id="PF07883"/>
    </source>
</evidence>
<protein>
    <submittedName>
        <fullName evidence="2">Cupin domain-containing protein</fullName>
    </submittedName>
</protein>
<evidence type="ECO:0000313" key="2">
    <source>
        <dbReference type="EMBL" id="MCA0153329.1"/>
    </source>
</evidence>
<sequence length="181" mass="19554">MNRSSFLKKSGLAFGLAFTPSIATSNSISNLINLKDKLKPKIVKNDQGDILNVIGDIQMHKISGSDTNNQIAEWVNDVAPGVGIPPHVHTLEDEIFRVIKGKVELMVDGETTILEAGDIALAPKNIVHSWRIIGEENASMCTSAFPAGIEVMFKELGALPPGPPNFEKVAEICGRYGISFL</sequence>
<dbReference type="Pfam" id="PF07883">
    <property type="entry name" value="Cupin_2"/>
    <property type="match status" value="1"/>
</dbReference>
<dbReference type="EMBL" id="JAIUJS010000004">
    <property type="protein sequence ID" value="MCA0153329.1"/>
    <property type="molecule type" value="Genomic_DNA"/>
</dbReference>